<organism evidence="1 2">
    <name type="scientific">Roridomyces roridus</name>
    <dbReference type="NCBI Taxonomy" id="1738132"/>
    <lineage>
        <taxon>Eukaryota</taxon>
        <taxon>Fungi</taxon>
        <taxon>Dikarya</taxon>
        <taxon>Basidiomycota</taxon>
        <taxon>Agaricomycotina</taxon>
        <taxon>Agaricomycetes</taxon>
        <taxon>Agaricomycetidae</taxon>
        <taxon>Agaricales</taxon>
        <taxon>Marasmiineae</taxon>
        <taxon>Mycenaceae</taxon>
        <taxon>Roridomyces</taxon>
    </lineage>
</organism>
<dbReference type="AlphaFoldDB" id="A0AAD7BLS1"/>
<dbReference type="Proteomes" id="UP001221142">
    <property type="component" value="Unassembled WGS sequence"/>
</dbReference>
<protein>
    <submittedName>
        <fullName evidence="1">Uncharacterized protein</fullName>
    </submittedName>
</protein>
<accession>A0AAD7BLS1</accession>
<dbReference type="EMBL" id="JARKIF010000013">
    <property type="protein sequence ID" value="KAJ7624858.1"/>
    <property type="molecule type" value="Genomic_DNA"/>
</dbReference>
<keyword evidence="2" id="KW-1185">Reference proteome</keyword>
<sequence length="232" mass="26213">MSRRRPKPLHKPVCRDTPGTDIGLDLAKRLIVNEYLIFQLKIYAALALDLCTTRANALDTCLVVNLTMRDADAMAALKAMMNQQERDPNALKMLQVANIEKRPLELATTPDMRVFFDAARKDLAHAVSTTPSLADMGPVVMFIFTDGTNSVGFPFAIDITPMRLARERKPIPMESAMMGKYTVPMDEEHIIETLNNEIRMDKTNRFLLRSGRYVLFAFKLSRAGIRAPYLSY</sequence>
<gene>
    <name evidence="1" type="ORF">FB45DRAFT_1030978</name>
</gene>
<evidence type="ECO:0000313" key="1">
    <source>
        <dbReference type="EMBL" id="KAJ7624858.1"/>
    </source>
</evidence>
<proteinExistence type="predicted"/>
<comment type="caution">
    <text evidence="1">The sequence shown here is derived from an EMBL/GenBank/DDBJ whole genome shotgun (WGS) entry which is preliminary data.</text>
</comment>
<evidence type="ECO:0000313" key="2">
    <source>
        <dbReference type="Proteomes" id="UP001221142"/>
    </source>
</evidence>
<reference evidence="1" key="1">
    <citation type="submission" date="2023-03" db="EMBL/GenBank/DDBJ databases">
        <title>Massive genome expansion in bonnet fungi (Mycena s.s.) driven by repeated elements and novel gene families across ecological guilds.</title>
        <authorList>
            <consortium name="Lawrence Berkeley National Laboratory"/>
            <person name="Harder C.B."/>
            <person name="Miyauchi S."/>
            <person name="Viragh M."/>
            <person name="Kuo A."/>
            <person name="Thoen E."/>
            <person name="Andreopoulos B."/>
            <person name="Lu D."/>
            <person name="Skrede I."/>
            <person name="Drula E."/>
            <person name="Henrissat B."/>
            <person name="Morin E."/>
            <person name="Kohler A."/>
            <person name="Barry K."/>
            <person name="LaButti K."/>
            <person name="Morin E."/>
            <person name="Salamov A."/>
            <person name="Lipzen A."/>
            <person name="Mereny Z."/>
            <person name="Hegedus B."/>
            <person name="Baldrian P."/>
            <person name="Stursova M."/>
            <person name="Weitz H."/>
            <person name="Taylor A."/>
            <person name="Grigoriev I.V."/>
            <person name="Nagy L.G."/>
            <person name="Martin F."/>
            <person name="Kauserud H."/>
        </authorList>
    </citation>
    <scope>NUCLEOTIDE SEQUENCE</scope>
    <source>
        <strain evidence="1">9284</strain>
    </source>
</reference>
<name>A0AAD7BLS1_9AGAR</name>